<evidence type="ECO:0000313" key="6">
    <source>
        <dbReference type="Proteomes" id="UP000507470"/>
    </source>
</evidence>
<dbReference type="GO" id="GO:0004798">
    <property type="term" value="F:dTMP kinase activity"/>
    <property type="evidence" value="ECO:0007669"/>
    <property type="project" value="TreeGrafter"/>
</dbReference>
<dbReference type="GO" id="GO:0006233">
    <property type="term" value="P:dTDP biosynthetic process"/>
    <property type="evidence" value="ECO:0007669"/>
    <property type="project" value="TreeGrafter"/>
</dbReference>
<feature type="domain" description="Thymidylate kinase-like" evidence="4">
    <location>
        <begin position="279"/>
        <end position="456"/>
    </location>
</feature>
<keyword evidence="6" id="KW-1185">Reference proteome</keyword>
<keyword evidence="2" id="KW-0547">Nucleotide-binding</keyword>
<dbReference type="GO" id="GO:0005524">
    <property type="term" value="F:ATP binding"/>
    <property type="evidence" value="ECO:0007669"/>
    <property type="project" value="UniProtKB-KW"/>
</dbReference>
<dbReference type="GO" id="GO:0004550">
    <property type="term" value="F:nucleoside diphosphate kinase activity"/>
    <property type="evidence" value="ECO:0007669"/>
    <property type="project" value="TreeGrafter"/>
</dbReference>
<proteinExistence type="inferred from homology"/>
<dbReference type="Gene3D" id="3.40.50.300">
    <property type="entry name" value="P-loop containing nucleotide triphosphate hydrolases"/>
    <property type="match status" value="1"/>
</dbReference>
<evidence type="ECO:0000313" key="5">
    <source>
        <dbReference type="EMBL" id="CAC5405160.1"/>
    </source>
</evidence>
<dbReference type="PANTHER" id="PTHR10344">
    <property type="entry name" value="THYMIDYLATE KINASE"/>
    <property type="match status" value="1"/>
</dbReference>
<sequence>MSHILNLKARFLNRSSFYLQLASVTYDACCKMNIHIAFPDKPVYLEHYEGGKNLLQKNKKETSELSLSDCFTDQNDILLFPNILKENTDTVSNYIKSAIRSQKLLREITLKYACNVSLSTFTDNDTDSNQDAHEKIYRGVCVFTHHSNETFSAKDVIKMAYESNFKRHYFIKQIKEGRCRVEERDSETMDVLSDQLYIVKDSWEIIEKCCSFTQCQSRSFTKPDLCPVFHSFVEAREILSKCEDMPEAITLLDIADKNIPGNFDVNELQKQIQYPFVVVEGLDATGKTTLTETLENKLNAVRYYTPPPEVGHLRKFFDALPEIIRRAYYCIGNYIVAIQIAKECQNKAVIMDRFWHSTTAYGIANETSTSDMPQRGHWVYQWPSDLMKPTLVLFLTVTEEVRRQRLSGRGGAITFEEQHLDKDILFRQRLCEAYRRMENPVCIEIDARGSKESVVKAAEETLEKHGIKL</sequence>
<keyword evidence="5" id="KW-0808">Transferase</keyword>
<dbReference type="GO" id="GO:0005739">
    <property type="term" value="C:mitochondrion"/>
    <property type="evidence" value="ECO:0007669"/>
    <property type="project" value="TreeGrafter"/>
</dbReference>
<organism evidence="5 6">
    <name type="scientific">Mytilus coruscus</name>
    <name type="common">Sea mussel</name>
    <dbReference type="NCBI Taxonomy" id="42192"/>
    <lineage>
        <taxon>Eukaryota</taxon>
        <taxon>Metazoa</taxon>
        <taxon>Spiralia</taxon>
        <taxon>Lophotrochozoa</taxon>
        <taxon>Mollusca</taxon>
        <taxon>Bivalvia</taxon>
        <taxon>Autobranchia</taxon>
        <taxon>Pteriomorphia</taxon>
        <taxon>Mytilida</taxon>
        <taxon>Mytiloidea</taxon>
        <taxon>Mytilidae</taxon>
        <taxon>Mytilinae</taxon>
        <taxon>Mytilus</taxon>
    </lineage>
</organism>
<dbReference type="GO" id="GO:0006227">
    <property type="term" value="P:dUDP biosynthetic process"/>
    <property type="evidence" value="ECO:0007669"/>
    <property type="project" value="TreeGrafter"/>
</dbReference>
<evidence type="ECO:0000256" key="3">
    <source>
        <dbReference type="ARBA" id="ARBA00022840"/>
    </source>
</evidence>
<comment type="similarity">
    <text evidence="1">Belongs to the thymidylate kinase family.</text>
</comment>
<dbReference type="InterPro" id="IPR039430">
    <property type="entry name" value="Thymidylate_kin-like_dom"/>
</dbReference>
<dbReference type="EC" id="2.7.4.14" evidence="5"/>
<dbReference type="Proteomes" id="UP000507470">
    <property type="component" value="Unassembled WGS sequence"/>
</dbReference>
<dbReference type="AlphaFoldDB" id="A0A6J8DDK6"/>
<dbReference type="GO" id="GO:0006235">
    <property type="term" value="P:dTTP biosynthetic process"/>
    <property type="evidence" value="ECO:0007669"/>
    <property type="project" value="TreeGrafter"/>
</dbReference>
<reference evidence="5 6" key="1">
    <citation type="submission" date="2020-06" db="EMBL/GenBank/DDBJ databases">
        <authorList>
            <person name="Li R."/>
            <person name="Bekaert M."/>
        </authorList>
    </citation>
    <scope>NUCLEOTIDE SEQUENCE [LARGE SCALE GENOMIC DNA]</scope>
    <source>
        <strain evidence="6">wild</strain>
    </source>
</reference>
<protein>
    <submittedName>
        <fullName evidence="5">CMPK2</fullName>
        <ecNumber evidence="5">2.7.4.14</ecNumber>
    </submittedName>
</protein>
<dbReference type="OrthoDB" id="425602at2759"/>
<name>A0A6J8DDK6_MYTCO</name>
<dbReference type="PANTHER" id="PTHR10344:SF4">
    <property type="entry name" value="UMP-CMP KINASE 2, MITOCHONDRIAL"/>
    <property type="match status" value="1"/>
</dbReference>
<gene>
    <name evidence="5" type="ORF">MCOR_38873</name>
</gene>
<dbReference type="Pfam" id="PF02223">
    <property type="entry name" value="Thymidylate_kin"/>
    <property type="match status" value="1"/>
</dbReference>
<evidence type="ECO:0000256" key="2">
    <source>
        <dbReference type="ARBA" id="ARBA00022741"/>
    </source>
</evidence>
<keyword evidence="3" id="KW-0067">ATP-binding</keyword>
<dbReference type="EMBL" id="CACVKT020007086">
    <property type="protein sequence ID" value="CAC5405160.1"/>
    <property type="molecule type" value="Genomic_DNA"/>
</dbReference>
<evidence type="ECO:0000256" key="1">
    <source>
        <dbReference type="ARBA" id="ARBA00009776"/>
    </source>
</evidence>
<accession>A0A6J8DDK6</accession>
<dbReference type="InterPro" id="IPR027417">
    <property type="entry name" value="P-loop_NTPase"/>
</dbReference>
<evidence type="ECO:0000259" key="4">
    <source>
        <dbReference type="Pfam" id="PF02223"/>
    </source>
</evidence>
<dbReference type="SUPFAM" id="SSF52540">
    <property type="entry name" value="P-loop containing nucleoside triphosphate hydrolases"/>
    <property type="match status" value="1"/>
</dbReference>